<dbReference type="SUPFAM" id="SSF48498">
    <property type="entry name" value="Tetracyclin repressor-like, C-terminal domain"/>
    <property type="match status" value="1"/>
</dbReference>
<dbReference type="InterPro" id="IPR050109">
    <property type="entry name" value="HTH-type_TetR-like_transc_reg"/>
</dbReference>
<comment type="caution">
    <text evidence="4">The sequence shown here is derived from an EMBL/GenBank/DDBJ whole genome shotgun (WGS) entry which is preliminary data.</text>
</comment>
<organism evidence="4 5">
    <name type="scientific">Youngiibacter multivorans</name>
    <dbReference type="NCBI Taxonomy" id="937251"/>
    <lineage>
        <taxon>Bacteria</taxon>
        <taxon>Bacillati</taxon>
        <taxon>Bacillota</taxon>
        <taxon>Clostridia</taxon>
        <taxon>Eubacteriales</taxon>
        <taxon>Clostridiaceae</taxon>
        <taxon>Youngiibacter</taxon>
    </lineage>
</organism>
<sequence length="213" mass="24961">MYTNFEKLDESKKERILNAALAEFARNGYRKASTNEIVKEAGISKGILFHYFKDKLNLYRYLYDYAIRTLMNDLYGKLTSDSSDFIERIMEITRAKGQMVLKHPELFRFIETAYLDDADEARSYMDERTALLLKEGQEKMLRGIDMSKFKDGIDIPMAMQIITWTFDGYGRTAFTKAKAEGADIDYQKIFRESEEYLKLLKKMLYKDDGGNRQ</sequence>
<evidence type="ECO:0000256" key="2">
    <source>
        <dbReference type="PROSITE-ProRule" id="PRU00335"/>
    </source>
</evidence>
<evidence type="ECO:0000256" key="1">
    <source>
        <dbReference type="ARBA" id="ARBA00023125"/>
    </source>
</evidence>
<dbReference type="InterPro" id="IPR001647">
    <property type="entry name" value="HTH_TetR"/>
</dbReference>
<evidence type="ECO:0000313" key="5">
    <source>
        <dbReference type="Proteomes" id="UP001519271"/>
    </source>
</evidence>
<reference evidence="4 5" key="1">
    <citation type="submission" date="2021-03" db="EMBL/GenBank/DDBJ databases">
        <title>Genomic Encyclopedia of Type Strains, Phase IV (KMG-IV): sequencing the most valuable type-strain genomes for metagenomic binning, comparative biology and taxonomic classification.</title>
        <authorList>
            <person name="Goeker M."/>
        </authorList>
    </citation>
    <scope>NUCLEOTIDE SEQUENCE [LARGE SCALE GENOMIC DNA]</scope>
    <source>
        <strain evidence="4 5">DSM 6139</strain>
    </source>
</reference>
<dbReference type="Proteomes" id="UP001519271">
    <property type="component" value="Unassembled WGS sequence"/>
</dbReference>
<accession>A0ABS4G7S4</accession>
<gene>
    <name evidence="4" type="ORF">J2Z34_002989</name>
</gene>
<evidence type="ECO:0000259" key="3">
    <source>
        <dbReference type="PROSITE" id="PS50977"/>
    </source>
</evidence>
<keyword evidence="5" id="KW-1185">Reference proteome</keyword>
<name>A0ABS4G7S4_9CLOT</name>
<dbReference type="InterPro" id="IPR036271">
    <property type="entry name" value="Tet_transcr_reg_TetR-rel_C_sf"/>
</dbReference>
<protein>
    <submittedName>
        <fullName evidence="4">AcrR family transcriptional regulator</fullName>
    </submittedName>
</protein>
<dbReference type="PRINTS" id="PR00455">
    <property type="entry name" value="HTHTETR"/>
</dbReference>
<dbReference type="Gene3D" id="1.10.357.10">
    <property type="entry name" value="Tetracycline Repressor, domain 2"/>
    <property type="match status" value="1"/>
</dbReference>
<dbReference type="PROSITE" id="PS01081">
    <property type="entry name" value="HTH_TETR_1"/>
    <property type="match status" value="1"/>
</dbReference>
<dbReference type="SUPFAM" id="SSF46689">
    <property type="entry name" value="Homeodomain-like"/>
    <property type="match status" value="1"/>
</dbReference>
<feature type="domain" description="HTH tetR-type" evidence="3">
    <location>
        <begin position="10"/>
        <end position="70"/>
    </location>
</feature>
<dbReference type="PANTHER" id="PTHR30328:SF54">
    <property type="entry name" value="HTH-TYPE TRANSCRIPTIONAL REPRESSOR SCO4008"/>
    <property type="match status" value="1"/>
</dbReference>
<dbReference type="InterPro" id="IPR009057">
    <property type="entry name" value="Homeodomain-like_sf"/>
</dbReference>
<dbReference type="PROSITE" id="PS50977">
    <property type="entry name" value="HTH_TETR_2"/>
    <property type="match status" value="1"/>
</dbReference>
<keyword evidence="1 2" id="KW-0238">DNA-binding</keyword>
<dbReference type="RefSeq" id="WP_209460650.1">
    <property type="nucleotide sequence ID" value="NZ_JAGGKC010000031.1"/>
</dbReference>
<dbReference type="Gene3D" id="1.10.10.60">
    <property type="entry name" value="Homeodomain-like"/>
    <property type="match status" value="1"/>
</dbReference>
<evidence type="ECO:0000313" key="4">
    <source>
        <dbReference type="EMBL" id="MBP1920477.1"/>
    </source>
</evidence>
<dbReference type="PANTHER" id="PTHR30328">
    <property type="entry name" value="TRANSCRIPTIONAL REPRESSOR"/>
    <property type="match status" value="1"/>
</dbReference>
<proteinExistence type="predicted"/>
<dbReference type="InterPro" id="IPR023772">
    <property type="entry name" value="DNA-bd_HTH_TetR-type_CS"/>
</dbReference>
<dbReference type="Pfam" id="PF00440">
    <property type="entry name" value="TetR_N"/>
    <property type="match status" value="1"/>
</dbReference>
<feature type="DNA-binding region" description="H-T-H motif" evidence="2">
    <location>
        <begin position="33"/>
        <end position="52"/>
    </location>
</feature>
<dbReference type="EMBL" id="JAGGKC010000031">
    <property type="protein sequence ID" value="MBP1920477.1"/>
    <property type="molecule type" value="Genomic_DNA"/>
</dbReference>